<sequence>MTNVVTVETTAAMTEASHGLVSNRRKTNSAFEWGVYSIFSLDFDHSQMDPMPKPFSTYIQDES</sequence>
<keyword evidence="2" id="KW-1185">Reference proteome</keyword>
<protein>
    <submittedName>
        <fullName evidence="1">Uncharacterized protein</fullName>
    </submittedName>
</protein>
<accession>A0ABT5W1Q3</accession>
<comment type="caution">
    <text evidence="1">The sequence shown here is derived from an EMBL/GenBank/DDBJ whole genome shotgun (WGS) entry which is preliminary data.</text>
</comment>
<evidence type="ECO:0000313" key="1">
    <source>
        <dbReference type="EMBL" id="MDE8563253.1"/>
    </source>
</evidence>
<proteinExistence type="predicted"/>
<organism evidence="1 2">
    <name type="scientific">Anoxybacteroides rupiense</name>
    <dbReference type="NCBI Taxonomy" id="311460"/>
    <lineage>
        <taxon>Bacteria</taxon>
        <taxon>Bacillati</taxon>
        <taxon>Bacillota</taxon>
        <taxon>Bacilli</taxon>
        <taxon>Bacillales</taxon>
        <taxon>Anoxybacillaceae</taxon>
        <taxon>Anoxybacteroides</taxon>
    </lineage>
</organism>
<dbReference type="Proteomes" id="UP001213979">
    <property type="component" value="Unassembled WGS sequence"/>
</dbReference>
<reference evidence="1 2" key="1">
    <citation type="submission" date="2023-01" db="EMBL/GenBank/DDBJ databases">
        <title>Genome-based reclassification of Anoxybacillus geothermalis as a later heterotypic synonym of Anoxybacillus rupiensis.</title>
        <authorList>
            <person name="Inan Bektas K."/>
            <person name="Canakci S."/>
            <person name="Belduz A.A."/>
            <person name="Guler H.H."/>
        </authorList>
    </citation>
    <scope>NUCLEOTIDE SEQUENCE [LARGE SCALE GENOMIC DNA]</scope>
    <source>
        <strain evidence="1 2">DSM 17127</strain>
    </source>
</reference>
<dbReference type="EMBL" id="JAQOTG010000002">
    <property type="protein sequence ID" value="MDE8563253.1"/>
    <property type="molecule type" value="Genomic_DNA"/>
</dbReference>
<gene>
    <name evidence="1" type="ORF">PNH38_05050</name>
</gene>
<evidence type="ECO:0000313" key="2">
    <source>
        <dbReference type="Proteomes" id="UP001213979"/>
    </source>
</evidence>
<name>A0ABT5W1Q3_9BACL</name>